<keyword evidence="7 10" id="KW-0904">Protein phosphatase</keyword>
<dbReference type="SMART" id="SM00332">
    <property type="entry name" value="PP2Cc"/>
    <property type="match status" value="1"/>
</dbReference>
<evidence type="ECO:0000259" key="12">
    <source>
        <dbReference type="PROSITE" id="PS51746"/>
    </source>
</evidence>
<evidence type="ECO:0000256" key="1">
    <source>
        <dbReference type="ARBA" id="ARBA00001936"/>
    </source>
</evidence>
<name>A0A369J7X5_HYPMA</name>
<evidence type="ECO:0000256" key="6">
    <source>
        <dbReference type="ARBA" id="ARBA00022801"/>
    </source>
</evidence>
<comment type="cofactor">
    <cofactor evidence="1">
        <name>Mn(2+)</name>
        <dbReference type="ChEBI" id="CHEBI:29035"/>
    </cofactor>
</comment>
<dbReference type="OrthoDB" id="10264738at2759"/>
<proteinExistence type="inferred from homology"/>
<reference evidence="13" key="1">
    <citation type="submission" date="2018-04" db="EMBL/GenBank/DDBJ databases">
        <title>Whole genome sequencing of Hypsizygus marmoreus.</title>
        <authorList>
            <person name="Choi I.-G."/>
            <person name="Min B."/>
            <person name="Kim J.-G."/>
            <person name="Kim S."/>
            <person name="Oh Y.-L."/>
            <person name="Kong W.-S."/>
            <person name="Park H."/>
            <person name="Jeong J."/>
            <person name="Song E.-S."/>
        </authorList>
    </citation>
    <scope>NUCLEOTIDE SEQUENCE [LARGE SCALE GENOMIC DNA]</scope>
    <source>
        <strain evidence="13">51987-8</strain>
    </source>
</reference>
<organism evidence="13 14">
    <name type="scientific">Hypsizygus marmoreus</name>
    <name type="common">White beech mushroom</name>
    <name type="synonym">Agaricus marmoreus</name>
    <dbReference type="NCBI Taxonomy" id="39966"/>
    <lineage>
        <taxon>Eukaryota</taxon>
        <taxon>Fungi</taxon>
        <taxon>Dikarya</taxon>
        <taxon>Basidiomycota</taxon>
        <taxon>Agaricomycotina</taxon>
        <taxon>Agaricomycetes</taxon>
        <taxon>Agaricomycetidae</taxon>
        <taxon>Agaricales</taxon>
        <taxon>Tricholomatineae</taxon>
        <taxon>Lyophyllaceae</taxon>
        <taxon>Hypsizygus</taxon>
    </lineage>
</organism>
<dbReference type="EMBL" id="LUEZ02000107">
    <property type="protein sequence ID" value="RDB18018.1"/>
    <property type="molecule type" value="Genomic_DNA"/>
</dbReference>
<keyword evidence="5" id="KW-0479">Metal-binding</keyword>
<dbReference type="FunFam" id="3.60.40.10:FF:000016">
    <property type="entry name" value="Protein phosphatase 2C"/>
    <property type="match status" value="1"/>
</dbReference>
<comment type="similarity">
    <text evidence="3 10">Belongs to the PP2C family.</text>
</comment>
<evidence type="ECO:0000313" key="13">
    <source>
        <dbReference type="EMBL" id="RDB18018.1"/>
    </source>
</evidence>
<comment type="catalytic activity">
    <reaction evidence="9">
        <text>O-phospho-L-threonyl-[protein] + H2O = L-threonyl-[protein] + phosphate</text>
        <dbReference type="Rhea" id="RHEA:47004"/>
        <dbReference type="Rhea" id="RHEA-COMP:11060"/>
        <dbReference type="Rhea" id="RHEA-COMP:11605"/>
        <dbReference type="ChEBI" id="CHEBI:15377"/>
        <dbReference type="ChEBI" id="CHEBI:30013"/>
        <dbReference type="ChEBI" id="CHEBI:43474"/>
        <dbReference type="ChEBI" id="CHEBI:61977"/>
        <dbReference type="EC" id="3.1.3.16"/>
    </reaction>
    <physiologicalReaction direction="left-to-right" evidence="9">
        <dbReference type="Rhea" id="RHEA:47005"/>
    </physiologicalReaction>
</comment>
<evidence type="ECO:0000256" key="10">
    <source>
        <dbReference type="RuleBase" id="RU003465"/>
    </source>
</evidence>
<evidence type="ECO:0000256" key="4">
    <source>
        <dbReference type="ARBA" id="ARBA00013081"/>
    </source>
</evidence>
<dbReference type="STRING" id="39966.A0A369J7X5"/>
<feature type="compositionally biased region" description="Acidic residues" evidence="11">
    <location>
        <begin position="390"/>
        <end position="402"/>
    </location>
</feature>
<dbReference type="Proteomes" id="UP000076154">
    <property type="component" value="Unassembled WGS sequence"/>
</dbReference>
<evidence type="ECO:0000256" key="9">
    <source>
        <dbReference type="ARBA" id="ARBA00048832"/>
    </source>
</evidence>
<dbReference type="PROSITE" id="PS01032">
    <property type="entry name" value="PPM_1"/>
    <property type="match status" value="1"/>
</dbReference>
<evidence type="ECO:0000256" key="11">
    <source>
        <dbReference type="SAM" id="MobiDB-lite"/>
    </source>
</evidence>
<dbReference type="InterPro" id="IPR000222">
    <property type="entry name" value="PP2C_BS"/>
</dbReference>
<dbReference type="InterPro" id="IPR015655">
    <property type="entry name" value="PP2C"/>
</dbReference>
<dbReference type="PANTHER" id="PTHR13832:SF565">
    <property type="entry name" value="AT28366P-RELATED"/>
    <property type="match status" value="1"/>
</dbReference>
<dbReference type="Gene3D" id="3.60.40.10">
    <property type="entry name" value="PPM-type phosphatase domain"/>
    <property type="match status" value="1"/>
</dbReference>
<sequence>MGQTLSSPATQKHSQSGGNDRFYFGVSEMQGWRISMEDAHAIVLDLDEGQSESNTFFAVYDGHGGGTVAKFAGQNVHKRLIEEESYHEKRYETALKRAFLGTDEDLLANPAHTRDPSGCTAVAALVTTDGKIYVANAGDSRSVIGVKGEVKPLSYDHKPTSEVEKERIHGAGGYIEYGRVNGNLALSRALGDFEFKKNYSLSPERQIITADPDVTCHRITEEDEFLIIACDGIWDCLSSQQAVDFVRRQVAEGKELYEICENMCEHCLAPDTSSGAGIGCDNMTVLIVAILHGRTKEEWYQWIKDRVNSNYGYRTPTSPPQLYAQSRLMSFRARREAQERGGRHQSDEDTVQGFLGGPFARVLAANGGISFLPGSGISSDGATLMFTGNDDSDDDEESGDEELSGRSFFSETLGLGHPESPDPTKHLKEQLDDFEKDIRDEEGTDEDGDTPMDAGVDHKPAGQAPQVPPVTETPPPPRPQPNGDALPAPMEQLTSPPLGDEPLPVVKAEGFIDSSEDPLLKT</sequence>
<dbReference type="PROSITE" id="PS51746">
    <property type="entry name" value="PPM_2"/>
    <property type="match status" value="1"/>
</dbReference>
<feature type="compositionally biased region" description="Basic and acidic residues" evidence="11">
    <location>
        <begin position="419"/>
        <end position="441"/>
    </location>
</feature>
<accession>A0A369J7X5</accession>
<feature type="compositionally biased region" description="Pro residues" evidence="11">
    <location>
        <begin position="466"/>
        <end position="480"/>
    </location>
</feature>
<feature type="region of interest" description="Disordered" evidence="11">
    <location>
        <begin position="374"/>
        <end position="522"/>
    </location>
</feature>
<dbReference type="InParanoid" id="A0A369J7X5"/>
<feature type="compositionally biased region" description="Polar residues" evidence="11">
    <location>
        <begin position="1"/>
        <end position="18"/>
    </location>
</feature>
<dbReference type="AlphaFoldDB" id="A0A369J7X5"/>
<dbReference type="Pfam" id="PF00481">
    <property type="entry name" value="PP2C"/>
    <property type="match status" value="1"/>
</dbReference>
<dbReference type="InterPro" id="IPR001932">
    <property type="entry name" value="PPM-type_phosphatase-like_dom"/>
</dbReference>
<comment type="cofactor">
    <cofactor evidence="2">
        <name>Mg(2+)</name>
        <dbReference type="ChEBI" id="CHEBI:18420"/>
    </cofactor>
</comment>
<evidence type="ECO:0000256" key="3">
    <source>
        <dbReference type="ARBA" id="ARBA00006702"/>
    </source>
</evidence>
<dbReference type="CDD" id="cd00143">
    <property type="entry name" value="PP2Cc"/>
    <property type="match status" value="1"/>
</dbReference>
<keyword evidence="6 10" id="KW-0378">Hydrolase</keyword>
<protein>
    <recommendedName>
        <fullName evidence="4">protein-serine/threonine phosphatase</fullName>
        <ecNumber evidence="4">3.1.3.16</ecNumber>
    </recommendedName>
</protein>
<keyword evidence="8" id="KW-0464">Manganese</keyword>
<dbReference type="InterPro" id="IPR036457">
    <property type="entry name" value="PPM-type-like_dom_sf"/>
</dbReference>
<dbReference type="EC" id="3.1.3.16" evidence="4"/>
<feature type="region of interest" description="Disordered" evidence="11">
    <location>
        <begin position="1"/>
        <end position="20"/>
    </location>
</feature>
<dbReference type="SUPFAM" id="SSF81606">
    <property type="entry name" value="PP2C-like"/>
    <property type="match status" value="1"/>
</dbReference>
<keyword evidence="14" id="KW-1185">Reference proteome</keyword>
<evidence type="ECO:0000256" key="2">
    <source>
        <dbReference type="ARBA" id="ARBA00001946"/>
    </source>
</evidence>
<comment type="caution">
    <text evidence="13">The sequence shown here is derived from an EMBL/GenBank/DDBJ whole genome shotgun (WGS) entry which is preliminary data.</text>
</comment>
<dbReference type="FunCoup" id="A0A369J7X5">
    <property type="interactions" value="887"/>
</dbReference>
<dbReference type="GO" id="GO:0046872">
    <property type="term" value="F:metal ion binding"/>
    <property type="evidence" value="ECO:0007669"/>
    <property type="project" value="UniProtKB-KW"/>
</dbReference>
<evidence type="ECO:0000256" key="7">
    <source>
        <dbReference type="ARBA" id="ARBA00022912"/>
    </source>
</evidence>
<evidence type="ECO:0000256" key="5">
    <source>
        <dbReference type="ARBA" id="ARBA00022723"/>
    </source>
</evidence>
<gene>
    <name evidence="13" type="primary">ptc2</name>
    <name evidence="13" type="ORF">Hypma_000852</name>
</gene>
<feature type="domain" description="PPM-type phosphatase" evidence="12">
    <location>
        <begin position="23"/>
        <end position="290"/>
    </location>
</feature>
<dbReference type="GO" id="GO:0004722">
    <property type="term" value="F:protein serine/threonine phosphatase activity"/>
    <property type="evidence" value="ECO:0007669"/>
    <property type="project" value="UniProtKB-EC"/>
</dbReference>
<dbReference type="PANTHER" id="PTHR13832">
    <property type="entry name" value="PROTEIN PHOSPHATASE 2C"/>
    <property type="match status" value="1"/>
</dbReference>
<evidence type="ECO:0000256" key="8">
    <source>
        <dbReference type="ARBA" id="ARBA00023211"/>
    </source>
</evidence>
<evidence type="ECO:0000313" key="14">
    <source>
        <dbReference type="Proteomes" id="UP000076154"/>
    </source>
</evidence>